<sequence>MATDNLQPQQQVSYSQRRRADDQVGPLAPRKFTDAHEPGFEEREYIRGRFGKKHDDLVRKYGAYKVIYDDEGNPVDLAEPIEYLEEIDNRILHAVATGNTGELEGLVPTSSALLQLARGETSFVASMAKQLRSDPGVLRDVIREDAYIRSETIPDENGNAPNVETDMLTNASYLAQEVRYIIHNTLLQLGQWHLASDYLKELVEHDETYGREERIVQRQELMNSVRFVVEQGIEIVSKMAGQAIRKHPKFAKLWVRLVNFEPKWTGARIEVKSDPDSQAEIDAFVQSRTLHGALFRITLKWSQLEQYSLIKDLCERFAKTDQSELDELGEPIVESVSQLKSVFDFYLLLGIRQPEDQFPADKRLRHFKENSETAQGILNNAALERHIKGLDSLASEATLKKIWSEIDKLSLKKSRQTVEELIGYEKPASRWYTRILPRRPAPSSSSQPTQQLRQPREPKVHQIHPTVEHEPVKLTPVSDVPSAKNPEPEEPVTRTKPKVKTVGVPHEQPEVPLEEEKVEETLTGAGKVLFYVKKHYYNIVEKIFKPGAVKGQLDQDDFMKLMGHLNFSKKPGSGSRVTMEHASPSNQPFIFKFQNMFLPPAVFESTRLL</sequence>
<feature type="compositionally biased region" description="Polar residues" evidence="1">
    <location>
        <begin position="1"/>
        <end position="15"/>
    </location>
</feature>
<dbReference type="EMBL" id="CACVBS010000041">
    <property type="protein sequence ID" value="CAA7263864.1"/>
    <property type="molecule type" value="Genomic_DNA"/>
</dbReference>
<organism evidence="2 3">
    <name type="scientific">Cyclocybe aegerita</name>
    <name type="common">Black poplar mushroom</name>
    <name type="synonym">Agrocybe aegerita</name>
    <dbReference type="NCBI Taxonomy" id="1973307"/>
    <lineage>
        <taxon>Eukaryota</taxon>
        <taxon>Fungi</taxon>
        <taxon>Dikarya</taxon>
        <taxon>Basidiomycota</taxon>
        <taxon>Agaricomycotina</taxon>
        <taxon>Agaricomycetes</taxon>
        <taxon>Agaricomycetidae</taxon>
        <taxon>Agaricales</taxon>
        <taxon>Agaricineae</taxon>
        <taxon>Bolbitiaceae</taxon>
        <taxon>Cyclocybe</taxon>
    </lineage>
</organism>
<protein>
    <submittedName>
        <fullName evidence="2">Uncharacterized protein</fullName>
    </submittedName>
</protein>
<keyword evidence="3" id="KW-1185">Reference proteome</keyword>
<reference evidence="2 3" key="1">
    <citation type="submission" date="2020-01" db="EMBL/GenBank/DDBJ databases">
        <authorList>
            <person name="Gupta K D."/>
        </authorList>
    </citation>
    <scope>NUCLEOTIDE SEQUENCE [LARGE SCALE GENOMIC DNA]</scope>
</reference>
<feature type="compositionally biased region" description="Basic and acidic residues" evidence="1">
    <location>
        <begin position="454"/>
        <end position="472"/>
    </location>
</feature>
<dbReference type="OrthoDB" id="2922289at2759"/>
<feature type="compositionally biased region" description="Low complexity" evidence="1">
    <location>
        <begin position="441"/>
        <end position="453"/>
    </location>
</feature>
<proteinExistence type="predicted"/>
<dbReference type="Proteomes" id="UP000467700">
    <property type="component" value="Unassembled WGS sequence"/>
</dbReference>
<gene>
    <name evidence="2" type="ORF">AAE3_LOCUS6068</name>
</gene>
<evidence type="ECO:0000256" key="1">
    <source>
        <dbReference type="SAM" id="MobiDB-lite"/>
    </source>
</evidence>
<accession>A0A8S0W5W7</accession>
<evidence type="ECO:0000313" key="2">
    <source>
        <dbReference type="EMBL" id="CAA7263864.1"/>
    </source>
</evidence>
<dbReference type="AlphaFoldDB" id="A0A8S0W5W7"/>
<comment type="caution">
    <text evidence="2">The sequence shown here is derived from an EMBL/GenBank/DDBJ whole genome shotgun (WGS) entry which is preliminary data.</text>
</comment>
<feature type="region of interest" description="Disordered" evidence="1">
    <location>
        <begin position="1"/>
        <end position="38"/>
    </location>
</feature>
<name>A0A8S0W5W7_CYCAE</name>
<feature type="region of interest" description="Disordered" evidence="1">
    <location>
        <begin position="438"/>
        <end position="508"/>
    </location>
</feature>
<evidence type="ECO:0000313" key="3">
    <source>
        <dbReference type="Proteomes" id="UP000467700"/>
    </source>
</evidence>